<keyword evidence="9 10" id="KW-0472">Membrane</keyword>
<dbReference type="EC" id="2.4.1.-" evidence="10"/>
<reference evidence="12 13" key="1">
    <citation type="journal article" date="2011" name="Science">
        <title>Comparative functional genomics of the fission yeasts.</title>
        <authorList>
            <person name="Rhind N."/>
            <person name="Chen Z."/>
            <person name="Yassour M."/>
            <person name="Thompson D.A."/>
            <person name="Haas B.J."/>
            <person name="Habib N."/>
            <person name="Wapinski I."/>
            <person name="Roy S."/>
            <person name="Lin M.F."/>
            <person name="Heiman D.I."/>
            <person name="Young S.K."/>
            <person name="Furuya K."/>
            <person name="Guo Y."/>
            <person name="Pidoux A."/>
            <person name="Chen H.M."/>
            <person name="Robbertse B."/>
            <person name="Goldberg J.M."/>
            <person name="Aoki K."/>
            <person name="Bayne E.H."/>
            <person name="Berlin A.M."/>
            <person name="Desjardins C.A."/>
            <person name="Dobbs E."/>
            <person name="Dukaj L."/>
            <person name="Fan L."/>
            <person name="FitzGerald M.G."/>
            <person name="French C."/>
            <person name="Gujja S."/>
            <person name="Hansen K."/>
            <person name="Keifenheim D."/>
            <person name="Levin J.Z."/>
            <person name="Mosher R.A."/>
            <person name="Mueller C.A."/>
            <person name="Pfiffner J."/>
            <person name="Priest M."/>
            <person name="Russ C."/>
            <person name="Smialowska A."/>
            <person name="Swoboda P."/>
            <person name="Sykes S.M."/>
            <person name="Vaughn M."/>
            <person name="Vengrova S."/>
            <person name="Yoder R."/>
            <person name="Zeng Q."/>
            <person name="Allshire R."/>
            <person name="Baulcombe D."/>
            <person name="Birren B.W."/>
            <person name="Brown W."/>
            <person name="Ekwall K."/>
            <person name="Kellis M."/>
            <person name="Leatherwood J."/>
            <person name="Levin H."/>
            <person name="Margalit H."/>
            <person name="Martienssen R."/>
            <person name="Nieduszynski C.A."/>
            <person name="Spatafora J.W."/>
            <person name="Friedman N."/>
            <person name="Dalgaard J.Z."/>
            <person name="Baumann P."/>
            <person name="Niki H."/>
            <person name="Regev A."/>
            <person name="Nusbaum C."/>
        </authorList>
    </citation>
    <scope>NUCLEOTIDE SEQUENCE [LARGE SCALE GENOMIC DNA]</scope>
    <source>
        <strain evidence="13">OY26 / ATCC MYA-4695 / CBS 11777 / NBRC 106824 / NRRL Y48691</strain>
    </source>
</reference>
<dbReference type="HOGENOM" id="CLU_018152_0_0_1"/>
<dbReference type="EMBL" id="KE546993">
    <property type="protein sequence ID" value="EPY50297.1"/>
    <property type="molecule type" value="Genomic_DNA"/>
</dbReference>
<comment type="subcellular location">
    <subcellularLocation>
        <location evidence="1 10">Endoplasmic reticulum membrane</location>
        <topology evidence="1 10">Multi-pass membrane protein</topology>
    </subcellularLocation>
</comment>
<feature type="transmembrane region" description="Helical" evidence="10">
    <location>
        <begin position="281"/>
        <end position="302"/>
    </location>
</feature>
<dbReference type="eggNOG" id="KOG2515">
    <property type="taxonomic scope" value="Eukaryota"/>
</dbReference>
<keyword evidence="4 10" id="KW-0328">Glycosyltransferase</keyword>
<keyword evidence="11" id="KW-0732">Signal</keyword>
<feature type="transmembrane region" description="Helical" evidence="10">
    <location>
        <begin position="218"/>
        <end position="237"/>
    </location>
</feature>
<evidence type="ECO:0000256" key="3">
    <source>
        <dbReference type="ARBA" id="ARBA00007063"/>
    </source>
</evidence>
<dbReference type="Pfam" id="PF03901">
    <property type="entry name" value="Glyco_transf_22"/>
    <property type="match status" value="1"/>
</dbReference>
<evidence type="ECO:0000313" key="12">
    <source>
        <dbReference type="EMBL" id="EPY50297.1"/>
    </source>
</evidence>
<evidence type="ECO:0000256" key="4">
    <source>
        <dbReference type="ARBA" id="ARBA00022676"/>
    </source>
</evidence>
<feature type="transmembrane region" description="Helical" evidence="10">
    <location>
        <begin position="123"/>
        <end position="146"/>
    </location>
</feature>
<evidence type="ECO:0000256" key="2">
    <source>
        <dbReference type="ARBA" id="ARBA00004922"/>
    </source>
</evidence>
<gene>
    <name evidence="12" type="ORF">SPOG_01058</name>
</gene>
<evidence type="ECO:0000256" key="5">
    <source>
        <dbReference type="ARBA" id="ARBA00022679"/>
    </source>
</evidence>
<evidence type="ECO:0000256" key="7">
    <source>
        <dbReference type="ARBA" id="ARBA00022824"/>
    </source>
</evidence>
<evidence type="ECO:0000256" key="6">
    <source>
        <dbReference type="ARBA" id="ARBA00022692"/>
    </source>
</evidence>
<feature type="transmembrane region" description="Helical" evidence="10">
    <location>
        <begin position="95"/>
        <end position="117"/>
    </location>
</feature>
<dbReference type="OrthoDB" id="497541at2759"/>
<feature type="transmembrane region" description="Helical" evidence="10">
    <location>
        <begin position="308"/>
        <end position="326"/>
    </location>
</feature>
<evidence type="ECO:0000256" key="8">
    <source>
        <dbReference type="ARBA" id="ARBA00022989"/>
    </source>
</evidence>
<dbReference type="PANTHER" id="PTHR22760:SF2">
    <property type="entry name" value="ALPHA-1,2-MANNOSYLTRANSFERASE ALG9"/>
    <property type="match status" value="1"/>
</dbReference>
<sequence length="569" mass="65384">MPSAPHKKTLPVSFLWTFSILLVLHLTSASFRVIDDCDEVYNYWEPLHYLLYGYGLQTWEYSPEYSIRSWFYIFLHAIPATVAKTMGLSRLHIFYFVRGVMACFSAFCEATLVQAVARNFNRAVALHLTSILFVSSGIWVASTSFLPSSFAMNMVTLSLSAQLSLPSARRTVKVLSFVVIGAILGWPFSAALSIPFVLLELMDLKRQFIPLMSRWLKGGFVCLLIAGICVAVDSIFYQKLQFVAWNIVKYNVLAKDGRGPDIYGTEPWWYYFANLTLQHNIAFWFALACGPFVFIAALTNWINLDSFLDLSSVISPFYLWLLIFLLQPHKEERFMYPIYPVLCLAGAVGLDMFIKISMNLYTNVTQRAQSTFPVRILVLSIYLLMGCVSIARILAVQNYNAPMIVYPALRYLETPGSSTMNVCVGKEWYRYPSSFFLPDNARLKFIKSEFDGILPAEFKEDNVTSWWNRPGYHETPMYMNDLNHEEPTRYVSIEECDFLIDSEFTYSEPTKHELVYSKEPGWKVLFTFPFIDTKNTPFFGRALSVPFRDPKWGRYEVLSQKPVNITLPQ</sequence>
<keyword evidence="7 10" id="KW-0256">Endoplasmic reticulum</keyword>
<keyword evidence="5" id="KW-0808">Transferase</keyword>
<proteinExistence type="inferred from homology"/>
<keyword evidence="8 10" id="KW-1133">Transmembrane helix</keyword>
<evidence type="ECO:0000256" key="9">
    <source>
        <dbReference type="ARBA" id="ARBA00023136"/>
    </source>
</evidence>
<dbReference type="AlphaFoldDB" id="S9X018"/>
<dbReference type="GO" id="GO:0006487">
    <property type="term" value="P:protein N-linked glycosylation"/>
    <property type="evidence" value="ECO:0007669"/>
    <property type="project" value="TreeGrafter"/>
</dbReference>
<keyword evidence="13" id="KW-1185">Reference proteome</keyword>
<dbReference type="PANTHER" id="PTHR22760">
    <property type="entry name" value="GLYCOSYLTRANSFERASE"/>
    <property type="match status" value="1"/>
</dbReference>
<evidence type="ECO:0000256" key="1">
    <source>
        <dbReference type="ARBA" id="ARBA00004477"/>
    </source>
</evidence>
<feature type="signal peptide" evidence="11">
    <location>
        <begin position="1"/>
        <end position="29"/>
    </location>
</feature>
<dbReference type="UniPathway" id="UPA00378"/>
<evidence type="ECO:0000313" key="13">
    <source>
        <dbReference type="Proteomes" id="UP000015464"/>
    </source>
</evidence>
<evidence type="ECO:0000256" key="10">
    <source>
        <dbReference type="RuleBase" id="RU363075"/>
    </source>
</evidence>
<feature type="transmembrane region" description="Helical" evidence="10">
    <location>
        <begin position="174"/>
        <end position="198"/>
    </location>
</feature>
<dbReference type="InterPro" id="IPR005599">
    <property type="entry name" value="GPI_mannosylTrfase"/>
</dbReference>
<feature type="chain" id="PRO_5004572893" description="Mannosyltransferase" evidence="11">
    <location>
        <begin position="30"/>
        <end position="569"/>
    </location>
</feature>
<feature type="transmembrane region" description="Helical" evidence="10">
    <location>
        <begin position="338"/>
        <end position="356"/>
    </location>
</feature>
<dbReference type="GO" id="GO:0005789">
    <property type="term" value="C:endoplasmic reticulum membrane"/>
    <property type="evidence" value="ECO:0007669"/>
    <property type="project" value="UniProtKB-SubCell"/>
</dbReference>
<keyword evidence="6 10" id="KW-0812">Transmembrane</keyword>
<organism evidence="12 13">
    <name type="scientific">Schizosaccharomyces cryophilus (strain OY26 / ATCC MYA-4695 / CBS 11777 / NBRC 106824 / NRRL Y48691)</name>
    <name type="common">Fission yeast</name>
    <dbReference type="NCBI Taxonomy" id="653667"/>
    <lineage>
        <taxon>Eukaryota</taxon>
        <taxon>Fungi</taxon>
        <taxon>Dikarya</taxon>
        <taxon>Ascomycota</taxon>
        <taxon>Taphrinomycotina</taxon>
        <taxon>Schizosaccharomycetes</taxon>
        <taxon>Schizosaccharomycetales</taxon>
        <taxon>Schizosaccharomycetaceae</taxon>
        <taxon>Schizosaccharomyces</taxon>
    </lineage>
</organism>
<dbReference type="RefSeq" id="XP_013024783.1">
    <property type="nucleotide sequence ID" value="XM_013169329.1"/>
</dbReference>
<evidence type="ECO:0000256" key="11">
    <source>
        <dbReference type="SAM" id="SignalP"/>
    </source>
</evidence>
<dbReference type="GO" id="GO:0000026">
    <property type="term" value="F:alpha-1,2-mannosyltransferase activity"/>
    <property type="evidence" value="ECO:0007669"/>
    <property type="project" value="TreeGrafter"/>
</dbReference>
<dbReference type="STRING" id="653667.S9X018"/>
<accession>S9X018</accession>
<comment type="pathway">
    <text evidence="2">Protein modification; protein glycosylation.</text>
</comment>
<dbReference type="GeneID" id="25035389"/>
<comment type="similarity">
    <text evidence="3 10">Belongs to the glycosyltransferase 22 family.</text>
</comment>
<protein>
    <recommendedName>
        <fullName evidence="10">Mannosyltransferase</fullName>
        <ecNumber evidence="10">2.4.1.-</ecNumber>
    </recommendedName>
</protein>
<name>S9X018_SCHCR</name>
<dbReference type="Proteomes" id="UP000015464">
    <property type="component" value="Unassembled WGS sequence"/>
</dbReference>
<dbReference type="OMA" id="PRDMHAK"/>
<feature type="transmembrane region" description="Helical" evidence="10">
    <location>
        <begin position="376"/>
        <end position="395"/>
    </location>
</feature>